<dbReference type="Pfam" id="PF16197">
    <property type="entry name" value="KAsynt_C_assoc"/>
    <property type="match status" value="3"/>
</dbReference>
<dbReference type="SUPFAM" id="SSF53901">
    <property type="entry name" value="Thiolase-like"/>
    <property type="match status" value="3"/>
</dbReference>
<keyword evidence="15" id="KW-1185">Reference proteome</keyword>
<dbReference type="Pfam" id="PF08659">
    <property type="entry name" value="KR"/>
    <property type="match status" value="3"/>
</dbReference>
<dbReference type="InterPro" id="IPR016035">
    <property type="entry name" value="Acyl_Trfase/lysoPLipase"/>
</dbReference>
<dbReference type="InterPro" id="IPR020841">
    <property type="entry name" value="PKS_Beta-ketoAc_synthase_dom"/>
</dbReference>
<dbReference type="InterPro" id="IPR014031">
    <property type="entry name" value="Ketoacyl_synth_C"/>
</dbReference>
<dbReference type="Pfam" id="PF08990">
    <property type="entry name" value="Docking"/>
    <property type="match status" value="1"/>
</dbReference>
<feature type="domain" description="Ketosynthase family 3 (KS3)" evidence="12">
    <location>
        <begin position="1711"/>
        <end position="2121"/>
    </location>
</feature>
<dbReference type="Gene3D" id="3.30.70.3290">
    <property type="match status" value="3"/>
</dbReference>
<feature type="active site" description="Proton acceptor; for dehydratase activity" evidence="9">
    <location>
        <position position="2616"/>
    </location>
</feature>
<dbReference type="InterPro" id="IPR049900">
    <property type="entry name" value="PKS_mFAS_DH"/>
</dbReference>
<evidence type="ECO:0000256" key="8">
    <source>
        <dbReference type="ARBA" id="ARBA00023315"/>
    </source>
</evidence>
<dbReference type="InterPro" id="IPR036736">
    <property type="entry name" value="ACP-like_sf"/>
</dbReference>
<dbReference type="SMART" id="SM00826">
    <property type="entry name" value="PKS_DH"/>
    <property type="match status" value="3"/>
</dbReference>
<feature type="region of interest" description="N-terminal hotdog fold" evidence="9">
    <location>
        <begin position="913"/>
        <end position="1038"/>
    </location>
</feature>
<feature type="region of interest" description="N-terminal hotdog fold" evidence="9">
    <location>
        <begin position="2584"/>
        <end position="2708"/>
    </location>
</feature>
<sequence length="5166" mass="535942">MTNDEKLLSYLKRVSADLAQTRQRLREVETQDREPIAIVGMSCRFPGGVTTPEEFWRLVHDGTDAIGDFPDDRGWDLDALYDPDPDATGKSYVTRGGFLADAAGFEPDFFGISPREAVAMDPQQRLLLEVSWEALERARIAPDSAHGARIGVFAGTNGQDYKDLLARMPEDSEAALGTGVLAAVISGRISYTLGLEGPAVTIDTACSSALVAVHLAVQALRGKECTLALAGGATVMATPGNFIAFSRQRGLALDGRCKSFADAADGTGWSEGAGMLVLERLSDARRNGHEVLAVVRGSAVNQDGASNGLTAPNGPSQQRVIRAALAGARLTAADVDLLEAHGTGTTLGDPIEAQALLATYGQDRPDDSPLWLGSVKSNIGHTQAAAGVAGIIKAVMAMRHRVLPKTLHADEPSTKVDWGQGQVRLLTENRPWPDPGRPRRAAVSSFGASGTNAHTILEEAPAEEPAHTEPRTAPPLVPWVVSGRTERALREQAARLVAGAGEQDPVDVAHSLAATRTAHPYRAVVLGPDRDALLTGMARVADGGPGAASGRVRKGQTAFLFTGQGAQRAGMGRELHAHFPVFARAFDEICAHFGDDELRDLVLGDDPEPLNRTARTQTALFAFEVALYRLLESWGLTPDYLAGHSIGEIAAAHVAGVLDLKDATTLVAARGRLMQALPEGGAMIAVRASEEEVRPLLTERVGIAAVNGPGSVVISGDAAEAGAVAARFAKSRRLTVSHAFHSPLMEPMLDGFRAVAESLTYHRATVPVVSNVTGALATQDIAGPDYWVRHVREAVRFHDGIRALAAEGVTRFLELGPDAVLTAMARECLTADGTDTDAVLAAATRRERDETETLLTAVAQLYTGGAAVDWTALFTGARTVDLPTTAFQRERFWPETAAPVGDVGSAGLDPADHPLLGAATVLADSDGAVLTGRLSVRTHAWLADHVVGGSVVVPGTAMVELAVRAGDQIGCGRLEELALEVPLVLPPDDGVRVQVAVGTPDPSGARTVQVYARAESLPADEPWTLHASGLLAADTGTPGSRLDVWPPEDAEPLDTDGLYERHAAAGLAYGPAFQALTAAWRRGEELYAEVRLPERPAADASRFGLHPAAFDAALHALALLGDGTADDTARLPFMFAGVTLHAVGASVLRARLVPTGNHAFAVDLADATGAPVATVTSLASRPLTNLRAARDTAADALFTLDWQPLPLDADAPETAHRVLHSAPGTDAAAVRQALHTALAALQDDDPRPLAVVTRGAVGVAGEDVPDLAGAAVWGLVRSAQSENPDRFVLLDLEPGADADAVLPAVLASGEPQIAVRAGTAHVARLVRAEAPAEPAGPALDPEGTVLLTGATGGLGPVIARHLVTAHGVRHLALLSRSGRADDLIAELAALGATATAHACDVADRDGLAAVLAGLPAEHPLTAVVHAAGVLDDGVVSSLTPERIDTVLAPKALGALHLHELAGDVRAFVLFSSVAGTVGAPGQGNYAAANALLDALAAHRHAQGLPALSLAWGPWAPTGGMTSSLDEADRARMARGGMTALSAEEGTALFDRSLRAGRPALAPVRLGMPALRAQGSGLAPVFRALAGRPVRREAVAQGTDLGFAERMAALGDEERAEALLHTVRTHVAAVLGHANPESVETDRAFKDLGFDSLAAIELRNSLSAELDRRLAATLVFDHPSPEALAAHLGTLVDGGARTGARRGLRTVKARADEPLAIVGMACRYPGDVRTPEDLWRLVADGTDAVTAFPANRGWDVDRVVDPTRRRPDTSYVAEGGFLHDAGAFDAAFFGISPKEALVMDPQQRLLLEASWEALESAGIDPHSLKGSRTGVFAGVQYHDYFGSFGSGSIISGRVAYTLGLEGPSLSVDTACSSSLVALHLAAQSLRQGESGLALVGGVAVMATPETFVEFSRQGALAPDARTRAFADAAAGTVWGEGVGVLVVERLSDARRNGHEVLAVVRGTAVNQDGASNGLTAPNGPSQERVILEALENARLTTADVDVVEAHGTGTTLGDPIEAQALLATYGQDRAEPLWLGSVKSNIGHTQAAAGVAGVIKMVMAMRNGVLPRTLHVDRPSTKVDWDAGQVRLLTEARDWPRHGRPRRAGVSSFGISGTNAHVILEQAPPAPAEPDRTGPQGLAVPWLLTAKTPAALAGQAAALLGHLDTHPGLDPSDVGWTLATTRARFPYRASITGTDTAELRGALAALADGGTARTLAEGTAPGRARPVFVFPGQGSQWSGMATELLEESPVFAARMAECAAALAPYTDWDFATELRGDLDRVDVVQPLLWAVMVSLAHTWSAYGVTPAAVIGHSQGEIAAACAVGALSLADGARVVALRSQAIAELLSGSGGMMSVGEGADAVRARLAAWNGRLSVAAVNGTASTVVSGDADALDELLARLREEKIRAKRLPVDYASHSAHVETLRERLAEVLDGIEPRATQVPFYSTVTGGPLDTTELGAGYWYTNLRGTVLFEQAVRAAVADGHHLFIESSPHPVLTVGIQETDDAVAAVGSLRRDEGGRDRLLTALGEAFTHGAGVDWTAVAEGRRPRRVPLPGYAFQREWYWLDSTASGADVTSAGLAPTDHALLGAAMVRADSEGVVLTGRLSPGTQPWLEDHRVGGRLLFPGTGHLELALRAGDQVGCGDIAELTLHAPLVLPDHGAVQLQVTVGPPEGETRPVAIWSRPENPDEDLPWTRHADGLLAPIGTLPADPGPLTVWPPRGAEPVPLDGLYDELAALGLGYGPLFQGLRAAWRTPDGLYAEVATDAAPDGFALHPALSDAALHTVGLTDAAGDEALLPFAWSGVRLHATGATALRVHVRPTGEGTVSLTLADPTGAPVATVDALTLRPLRTEALAAAARSARAGALYRVTWAPAPPAAPADAAPEVVRAPAGTSAAEARAAVDVVLDRLRTRLAADDATLVVVTGTDPAGAAAGGLVRSAQSENPGRIVLVEAEGEPDAERLAEAVATGEPHLAFRDGAWQVPRLVRVTADADADADGGRAGDGGAQAGPGPALDGPDPVSDAGEGSGPVSDAGHTPDLGAGTVLLTGATGALGRILARHLVGERGVRHLLLVSRGGAPDDLVAELTALGAEVTSAACDVADRAALAAVLDAVPAERPLTAVIHAAGVLADGVLTSLTPERIDTVFRPKADAAWNLHELTAGLDLAAFVLFSSSAATLGSPGQANYAAANAYLDALAVHRRALGLPAHSLAWGLWAQAGGMTGTLDETDLTRIARGGVAPLETEEGVALFDTALRGAEPAVLPVKLDMASLRAQGEGLAPLFRALVPVRRSGAATGPGATGGADGLRERLAGLLEAEREPFLTELVQSHVATILGYRSAQDVGRTLAFRELGFDSLAAVELRNRLSAATGLRLPATLVFDHPTPGELARHLLGELTGTLAETAAPTTARDIAADEPIAVIGMACRFPGGVTSPEELWRLVAEGRDAIGEFPADRGWDVDNLHDPTLDRPGTSYTRHGAFLYDAADFDPAFFAMDDEEALVTDPQQRLLLETSWEALERASIDPATLRGSDTGVFAGVMYHDYFGSFGSGSVVSGRVAYTLGLEGPTLSVDTACSSSLVALHLAAQSLRQGDCSLALAGGVTVMATPGTFVEFSRHRGLSRDGRCKPFADAADGTGFGEGAGVLLLERLSDARRNGRKILAVLRGTAVNQDGASNGISAPSGPAQQRVIRRALRAAGVPAAEVDVVEAHGTGTTLGDPIEAQALIATYGAEHTEDRPLWLGSVKSNLGHTQAAAGVAGVIKMVEALRAETLPASLGIDRPSRHVEWEGGNVRLLTENRPWPDPGRPRRAGVSSFGISGTNAHVIIEAAPPAEEPAEEPPAPPTDVVPWLLSGHTPQALRAQAARLLEHLAAAPDADPHRLAGALAHTRTPLGHRAAVLGRTRDELTAGVRALAEGRSPQTGVLGTATDGRLAFLFSGQGSQLPGMGTRLAAAFPAFAAALEEVRDRLDPLLDRPLADVLDSAELLERTEYTQPALFAVEVALYRLLESFGVRPDLLAGHSVGEFAAAHVAGVLDLDDACALVAARGRLMQALPEGGAMIAVRATEDEITPLLGDGVGIAAVNGPASVVVSGPAGPARALAARFERTRELAVSHAFHSELMEPMLAEFREVAASLSYGTPRIPLVSTLTGAPAAPDELSTPEYWVRHAREAVRFADAVTALHAAGARHFAEVGPGSALTAAAGECLPDGTAVVPLLRKDREETEALLTGLAALHAHGRAVDWAPLLPHRDGSDLPTYAFQRGRYWMTGDVGLPRPADDHPLLGTAVELAGADGTLYTGRLSLADHPWLADHSVGGVPLLPGTAFVEMALAAGARVGCAAVEDLTVTEPLPLPEDGAVRLQCTVGDPDATGARAFRVYAAAADGDPWTTHATGTLGPAEGAPGADPTAWPPPGAEPVGLDGVYDRLAELGAEYGPRFQGLRAAWRHGDEAYAEVAVPTGGAAFGLHPALFDAALHAIGLRAGAEERMTLPFAWNGVELYAPGATALRVRIAPAGTGAVRVEAADETGRPVLRVASLSLREVDPERIAAAAAGGHDDLFALHWVPVSVPAAPQAGRWTVLGPGHQGLADALAGEVAEVAVADDLAQAAAQAPDTLVVVHTGGDGADTVRAGVRQVLTLVQDWLEDTGFADTTLVVATHGATGPGDVTDPGAAAAWGLIRSAQSEHPDRLVLADLDDTDASRRLLPSAVASGEPQLAVRDGALSVPRLVRAPRLAEPAPAGFSGGVLVTGGTGALGGLVARHLVTAHGAERLVLLSRGGPDAPGAAGLRDELTALGAQVTVVACDAADRAALARVLDEHPVSAVVHTAGVLADAVLTSLTPERLDAVLRPKLDAAWHLHELTRERPLTAFVLFSSAAGLLGSPGQAGYAAGNTFLDALAAHRRSLGLPAVSLAWGAWAGSGGMADRLGGTDTRRMASGGVLALDAETGLALFDTGVGRTEPVLLPARLDLAPREAARVAPLLRDLVRTPRRTGPGASAAASALRRELAALAPEERTERLLRLVRDEARAVLGVEELEAGLPFKDLGFDSLTAVEFRNRLNEATGLRLTATLVFDHPTPAALSDHLAGELAPRTGDGPRAEEDTVRAALAAIPVGRLREAGLLDTLLELAGLRPAPEPAEDGGPGRASIDAMDAESLISMALDDLVGDDDAL</sequence>
<evidence type="ECO:0000256" key="10">
    <source>
        <dbReference type="SAM" id="MobiDB-lite"/>
    </source>
</evidence>
<dbReference type="Gene3D" id="3.10.129.110">
    <property type="entry name" value="Polyketide synthase dehydratase"/>
    <property type="match status" value="3"/>
</dbReference>
<dbReference type="InterPro" id="IPR050091">
    <property type="entry name" value="PKS_NRPS_Biosynth_Enz"/>
</dbReference>
<dbReference type="SMART" id="SM00822">
    <property type="entry name" value="PKS_KR"/>
    <property type="match status" value="3"/>
</dbReference>
<feature type="domain" description="PKS/mFAS DH" evidence="13">
    <location>
        <begin position="2584"/>
        <end position="2855"/>
    </location>
</feature>
<dbReference type="InterPro" id="IPR015083">
    <property type="entry name" value="NorB/c/GfsB-D-like_docking"/>
</dbReference>
<dbReference type="InterPro" id="IPR016036">
    <property type="entry name" value="Malonyl_transacylase_ACP-bd"/>
</dbReference>
<dbReference type="InterPro" id="IPR036291">
    <property type="entry name" value="NAD(P)-bd_dom_sf"/>
</dbReference>
<evidence type="ECO:0000313" key="14">
    <source>
        <dbReference type="EMBL" id="MEU5709678.1"/>
    </source>
</evidence>
<dbReference type="InterPro" id="IPR055123">
    <property type="entry name" value="SpnB-like_Rossmann"/>
</dbReference>
<feature type="region of interest" description="Disordered" evidence="10">
    <location>
        <begin position="4386"/>
        <end position="4412"/>
    </location>
</feature>
<proteinExistence type="predicted"/>
<dbReference type="InterPro" id="IPR013968">
    <property type="entry name" value="PKS_KR"/>
</dbReference>
<feature type="active site" description="Proton acceptor; for dehydratase activity" evidence="9">
    <location>
        <position position="945"/>
    </location>
</feature>
<keyword evidence="7" id="KW-0511">Multifunctional enzyme</keyword>
<feature type="region of interest" description="Disordered" evidence="10">
    <location>
        <begin position="427"/>
        <end position="446"/>
    </location>
</feature>
<gene>
    <name evidence="14" type="ORF">AB0H04_22845</name>
</gene>
<dbReference type="InterPro" id="IPR016039">
    <property type="entry name" value="Thiolase-like"/>
</dbReference>
<dbReference type="Pfam" id="PF22953">
    <property type="entry name" value="SpnB_Rossmann"/>
    <property type="match status" value="3"/>
</dbReference>
<dbReference type="EMBL" id="JBFAEG010000016">
    <property type="protein sequence ID" value="MEU5709678.1"/>
    <property type="molecule type" value="Genomic_DNA"/>
</dbReference>
<evidence type="ECO:0000313" key="15">
    <source>
        <dbReference type="Proteomes" id="UP001551011"/>
    </source>
</evidence>
<feature type="region of interest" description="C-terminal hotdog fold" evidence="9">
    <location>
        <begin position="4411"/>
        <end position="4544"/>
    </location>
</feature>
<evidence type="ECO:0000256" key="1">
    <source>
        <dbReference type="ARBA" id="ARBA00001957"/>
    </source>
</evidence>
<evidence type="ECO:0000256" key="3">
    <source>
        <dbReference type="ARBA" id="ARBA00022450"/>
    </source>
</evidence>
<dbReference type="CDD" id="cd08956">
    <property type="entry name" value="KR_3_FAS_SDR_x"/>
    <property type="match status" value="3"/>
</dbReference>
<dbReference type="PROSITE" id="PS00606">
    <property type="entry name" value="KS3_1"/>
    <property type="match status" value="3"/>
</dbReference>
<feature type="domain" description="Carrier" evidence="11">
    <location>
        <begin position="3320"/>
        <end position="3395"/>
    </location>
</feature>
<keyword evidence="6" id="KW-0045">Antibiotic biosynthesis</keyword>
<organism evidence="14 15">
    <name type="scientific">Streptomyces flaveolus</name>
    <dbReference type="NCBI Taxonomy" id="67297"/>
    <lineage>
        <taxon>Bacteria</taxon>
        <taxon>Bacillati</taxon>
        <taxon>Actinomycetota</taxon>
        <taxon>Actinomycetes</taxon>
        <taxon>Kitasatosporales</taxon>
        <taxon>Streptomycetaceae</taxon>
        <taxon>Streptomyces</taxon>
    </lineage>
</organism>
<dbReference type="Proteomes" id="UP001551011">
    <property type="component" value="Unassembled WGS sequence"/>
</dbReference>
<evidence type="ECO:0000256" key="4">
    <source>
        <dbReference type="ARBA" id="ARBA00022553"/>
    </source>
</evidence>
<feature type="domain" description="Ketosynthase family 3 (KS3)" evidence="12">
    <location>
        <begin position="3414"/>
        <end position="3826"/>
    </location>
</feature>
<dbReference type="PROSITE" id="PS52019">
    <property type="entry name" value="PKS_MFAS_DH"/>
    <property type="match status" value="3"/>
</dbReference>
<dbReference type="InterPro" id="IPR049552">
    <property type="entry name" value="PKS_DH_N"/>
</dbReference>
<feature type="active site" description="Proton donor; for dehydratase activity" evidence="9">
    <location>
        <position position="1111"/>
    </location>
</feature>
<feature type="domain" description="PKS/mFAS DH" evidence="13">
    <location>
        <begin position="913"/>
        <end position="1189"/>
    </location>
</feature>
<dbReference type="InterPro" id="IPR020806">
    <property type="entry name" value="PKS_PP-bd"/>
</dbReference>
<evidence type="ECO:0000256" key="5">
    <source>
        <dbReference type="ARBA" id="ARBA00022679"/>
    </source>
</evidence>
<dbReference type="Pfam" id="PF00698">
    <property type="entry name" value="Acyl_transf_1"/>
    <property type="match status" value="3"/>
</dbReference>
<dbReference type="Gene3D" id="3.40.50.720">
    <property type="entry name" value="NAD(P)-binding Rossmann-like Domain"/>
    <property type="match status" value="3"/>
</dbReference>
<dbReference type="InterPro" id="IPR014030">
    <property type="entry name" value="Ketoacyl_synth_N"/>
</dbReference>
<dbReference type="Pfam" id="PF00109">
    <property type="entry name" value="ketoacyl-synt"/>
    <property type="match status" value="3"/>
</dbReference>
<dbReference type="InterPro" id="IPR014043">
    <property type="entry name" value="Acyl_transferase_dom"/>
</dbReference>
<dbReference type="SMART" id="SM00823">
    <property type="entry name" value="PKS_PP"/>
    <property type="match status" value="3"/>
</dbReference>
<dbReference type="Pfam" id="PF00550">
    <property type="entry name" value="PP-binding"/>
    <property type="match status" value="3"/>
</dbReference>
<dbReference type="SUPFAM" id="SSF47336">
    <property type="entry name" value="ACP-like"/>
    <property type="match status" value="3"/>
</dbReference>
<dbReference type="PROSITE" id="PS50075">
    <property type="entry name" value="CARRIER"/>
    <property type="match status" value="3"/>
</dbReference>
<feature type="region of interest" description="C-terminal hotdog fold" evidence="9">
    <location>
        <begin position="2722"/>
        <end position="2855"/>
    </location>
</feature>
<comment type="pathway">
    <text evidence="2">Antibiotic biosynthesis.</text>
</comment>
<feature type="region of interest" description="Disordered" evidence="10">
    <location>
        <begin position="2994"/>
        <end position="3036"/>
    </location>
</feature>
<dbReference type="Pfam" id="PF02801">
    <property type="entry name" value="Ketoacyl-synt_C"/>
    <property type="match status" value="3"/>
</dbReference>
<dbReference type="InterPro" id="IPR009081">
    <property type="entry name" value="PP-bd_ACP"/>
</dbReference>
<name>A0ABV3ACJ8_9ACTN</name>
<dbReference type="InterPro" id="IPR006162">
    <property type="entry name" value="Ppantetheine_attach_site"/>
</dbReference>
<comment type="caution">
    <text evidence="14">The sequence shown here is derived from an EMBL/GenBank/DDBJ whole genome shotgun (WGS) entry which is preliminary data.</text>
</comment>
<evidence type="ECO:0000259" key="11">
    <source>
        <dbReference type="PROSITE" id="PS50075"/>
    </source>
</evidence>
<feature type="active site" description="Proton donor; for dehydratase activity" evidence="9">
    <location>
        <position position="4468"/>
    </location>
</feature>
<dbReference type="SUPFAM" id="SSF51735">
    <property type="entry name" value="NAD(P)-binding Rossmann-fold domains"/>
    <property type="match status" value="6"/>
</dbReference>
<dbReference type="InterPro" id="IPR020807">
    <property type="entry name" value="PKS_DH"/>
</dbReference>
<evidence type="ECO:0000259" key="12">
    <source>
        <dbReference type="PROSITE" id="PS52004"/>
    </source>
</evidence>
<dbReference type="PROSITE" id="PS52004">
    <property type="entry name" value="KS3_2"/>
    <property type="match status" value="3"/>
</dbReference>
<dbReference type="Pfam" id="PF21089">
    <property type="entry name" value="PKS_DH_N"/>
    <property type="match status" value="3"/>
</dbReference>
<dbReference type="RefSeq" id="WP_359258101.1">
    <property type="nucleotide sequence ID" value="NZ_JBFAEG010000016.1"/>
</dbReference>
<comment type="cofactor">
    <cofactor evidence="1">
        <name>pantetheine 4'-phosphate</name>
        <dbReference type="ChEBI" id="CHEBI:47942"/>
    </cofactor>
</comment>
<keyword evidence="4" id="KW-0597">Phosphoprotein</keyword>
<evidence type="ECO:0000256" key="7">
    <source>
        <dbReference type="ARBA" id="ARBA00023268"/>
    </source>
</evidence>
<feature type="active site" description="Proton acceptor; for dehydratase activity" evidence="9">
    <location>
        <position position="4309"/>
    </location>
</feature>
<dbReference type="SMART" id="SM00825">
    <property type="entry name" value="PKS_KS"/>
    <property type="match status" value="3"/>
</dbReference>
<dbReference type="SUPFAM" id="SSF52151">
    <property type="entry name" value="FabD/lysophospholipase-like"/>
    <property type="match status" value="3"/>
</dbReference>
<feature type="domain" description="Ketosynthase family 3 (KS3)" evidence="12">
    <location>
        <begin position="33"/>
        <end position="459"/>
    </location>
</feature>
<feature type="domain" description="PKS/mFAS DH" evidence="13">
    <location>
        <begin position="4277"/>
        <end position="4544"/>
    </location>
</feature>
<feature type="region of interest" description="C-terminal hotdog fold" evidence="9">
    <location>
        <begin position="1050"/>
        <end position="1189"/>
    </location>
</feature>
<accession>A0ABV3ACJ8</accession>
<dbReference type="InterPro" id="IPR032821">
    <property type="entry name" value="PKS_assoc"/>
</dbReference>
<dbReference type="CDD" id="cd00833">
    <property type="entry name" value="PKS"/>
    <property type="match status" value="3"/>
</dbReference>
<evidence type="ECO:0000259" key="13">
    <source>
        <dbReference type="PROSITE" id="PS52019"/>
    </source>
</evidence>
<dbReference type="Gene3D" id="1.10.1200.10">
    <property type="entry name" value="ACP-like"/>
    <property type="match status" value="3"/>
</dbReference>
<dbReference type="InterPro" id="IPR049551">
    <property type="entry name" value="PKS_DH_C"/>
</dbReference>
<dbReference type="Gene3D" id="3.40.366.10">
    <property type="entry name" value="Malonyl-Coenzyme A Acyl Carrier Protein, domain 2"/>
    <property type="match status" value="3"/>
</dbReference>
<dbReference type="InterPro" id="IPR001227">
    <property type="entry name" value="Ac_transferase_dom_sf"/>
</dbReference>
<dbReference type="PROSITE" id="PS00012">
    <property type="entry name" value="PHOSPHOPANTETHEINE"/>
    <property type="match status" value="2"/>
</dbReference>
<feature type="active site" description="Proton donor; for dehydratase activity" evidence="9">
    <location>
        <position position="2779"/>
    </location>
</feature>
<dbReference type="InterPro" id="IPR042104">
    <property type="entry name" value="PKS_dehydratase_sf"/>
</dbReference>
<dbReference type="Pfam" id="PF14765">
    <property type="entry name" value="PS-DH"/>
    <property type="match status" value="3"/>
</dbReference>
<dbReference type="PANTHER" id="PTHR43775">
    <property type="entry name" value="FATTY ACID SYNTHASE"/>
    <property type="match status" value="1"/>
</dbReference>
<dbReference type="SMART" id="SM01294">
    <property type="entry name" value="PKS_PP_betabranch"/>
    <property type="match status" value="3"/>
</dbReference>
<feature type="compositionally biased region" description="Low complexity" evidence="10">
    <location>
        <begin position="3009"/>
        <end position="3019"/>
    </location>
</feature>
<protein>
    <submittedName>
        <fullName evidence="14">Type I polyketide synthase</fullName>
    </submittedName>
</protein>
<feature type="compositionally biased region" description="Gly residues" evidence="10">
    <location>
        <begin position="2999"/>
        <end position="3008"/>
    </location>
</feature>
<feature type="domain" description="Carrier" evidence="11">
    <location>
        <begin position="1616"/>
        <end position="1691"/>
    </location>
</feature>
<dbReference type="SUPFAM" id="SSF55048">
    <property type="entry name" value="Probable ACP-binding domain of malonyl-CoA ACP transacylase"/>
    <property type="match status" value="3"/>
</dbReference>
<keyword evidence="5" id="KW-0808">Transferase</keyword>
<feature type="domain" description="Carrier" evidence="11">
    <location>
        <begin position="5009"/>
        <end position="5084"/>
    </location>
</feature>
<keyword evidence="8" id="KW-0012">Acyltransferase</keyword>
<dbReference type="SMART" id="SM00827">
    <property type="entry name" value="PKS_AT"/>
    <property type="match status" value="3"/>
</dbReference>
<dbReference type="InterPro" id="IPR057326">
    <property type="entry name" value="KR_dom"/>
</dbReference>
<feature type="region of interest" description="N-terminal hotdog fold" evidence="9">
    <location>
        <begin position="4277"/>
        <end position="4399"/>
    </location>
</feature>
<evidence type="ECO:0000256" key="2">
    <source>
        <dbReference type="ARBA" id="ARBA00004792"/>
    </source>
</evidence>
<evidence type="ECO:0000256" key="6">
    <source>
        <dbReference type="ARBA" id="ARBA00023194"/>
    </source>
</evidence>
<keyword evidence="3" id="KW-0596">Phosphopantetheine</keyword>
<dbReference type="PANTHER" id="PTHR43775:SF51">
    <property type="entry name" value="INACTIVE PHENOLPHTHIOCEROL SYNTHESIS POLYKETIDE SYNTHASE TYPE I PKS1-RELATED"/>
    <property type="match status" value="1"/>
</dbReference>
<dbReference type="InterPro" id="IPR018201">
    <property type="entry name" value="Ketoacyl_synth_AS"/>
</dbReference>
<dbReference type="Gene3D" id="3.40.47.10">
    <property type="match status" value="3"/>
</dbReference>
<reference evidence="14 15" key="1">
    <citation type="submission" date="2024-06" db="EMBL/GenBank/DDBJ databases">
        <title>The Natural Products Discovery Center: Release of the First 8490 Sequenced Strains for Exploring Actinobacteria Biosynthetic Diversity.</title>
        <authorList>
            <person name="Kalkreuter E."/>
            <person name="Kautsar S.A."/>
            <person name="Yang D."/>
            <person name="Bader C.D."/>
            <person name="Teijaro C.N."/>
            <person name="Fluegel L."/>
            <person name="Davis C.M."/>
            <person name="Simpson J.R."/>
            <person name="Lauterbach L."/>
            <person name="Steele A.D."/>
            <person name="Gui C."/>
            <person name="Meng S."/>
            <person name="Li G."/>
            <person name="Viehrig K."/>
            <person name="Ye F."/>
            <person name="Su P."/>
            <person name="Kiefer A.F."/>
            <person name="Nichols A."/>
            <person name="Cepeda A.J."/>
            <person name="Yan W."/>
            <person name="Fan B."/>
            <person name="Jiang Y."/>
            <person name="Adhikari A."/>
            <person name="Zheng C.-J."/>
            <person name="Schuster L."/>
            <person name="Cowan T.M."/>
            <person name="Smanski M.J."/>
            <person name="Chevrette M.G."/>
            <person name="De Carvalho L.P.S."/>
            <person name="Shen B."/>
        </authorList>
    </citation>
    <scope>NUCLEOTIDE SEQUENCE [LARGE SCALE GENOMIC DNA]</scope>
    <source>
        <strain evidence="14 15">NPDC020594</strain>
    </source>
</reference>
<evidence type="ECO:0000256" key="9">
    <source>
        <dbReference type="PROSITE-ProRule" id="PRU01363"/>
    </source>
</evidence>